<dbReference type="EMBL" id="HBKN01047953">
    <property type="protein sequence ID" value="CAE2338109.1"/>
    <property type="molecule type" value="Transcribed_RNA"/>
</dbReference>
<proteinExistence type="predicted"/>
<sequence>MAAAGGGRGKHREAMAALACISSVTLLAALALVSSGTSKVGLFQGQPMVAPVIDSRELAMAPAFWKTSMLHSEERVVAKNLAADMRKLWAAQKSRKNKDNNKVEKQELSDLKKVELAKKRYDTLAAIINEAPVLRRMNSDKPHEVLAQDPRTGQIFVLYEYHVPGGYLGGDNGVDSDYDAVTAPSEYYSSAEKGDAPFTWSIDRNPIYQGEPNNYAGGEWFNMRSGPARLRAPVAQNLYEYHVPGGYLGGDNGVDSDYDAVTAPSEYFATDEKGDGAFEEPAGRDPVYQGEYHDYAGGDWTNMKATPQSLAAVPYMMSQPVNADVAVMRDGAGRLRLVNLAAVEGLERAELARAAARNRMALQLMARRLARKNSAAKVNHKAKPAAAASQKVPVKEVKKAAQPEVKKSTAKKSQTQMLADASWGSSSSTRTWGKVYNPKLVTLPNTDNANKEKPLSSRAEKEFQRWNKLAQKVTDVYDPMSEHSSNIKLSLGKHDNWWSAKSFDGTAGRSDQWWKHDEKASHANNAAF</sequence>
<evidence type="ECO:0000256" key="1">
    <source>
        <dbReference type="SAM" id="MobiDB-lite"/>
    </source>
</evidence>
<reference evidence="2" key="1">
    <citation type="submission" date="2021-01" db="EMBL/GenBank/DDBJ databases">
        <authorList>
            <person name="Corre E."/>
            <person name="Pelletier E."/>
            <person name="Niang G."/>
            <person name="Scheremetjew M."/>
            <person name="Finn R."/>
            <person name="Kale V."/>
            <person name="Holt S."/>
            <person name="Cochrane G."/>
            <person name="Meng A."/>
            <person name="Brown T."/>
            <person name="Cohen L."/>
        </authorList>
    </citation>
    <scope>NUCLEOTIDE SEQUENCE</scope>
    <source>
        <strain evidence="2">CCMP 2712</strain>
    </source>
</reference>
<evidence type="ECO:0000313" key="2">
    <source>
        <dbReference type="EMBL" id="CAE2338109.1"/>
    </source>
</evidence>
<gene>
    <name evidence="2" type="ORF">GTHE00462_LOCUS37450</name>
</gene>
<feature type="compositionally biased region" description="Basic and acidic residues" evidence="1">
    <location>
        <begin position="393"/>
        <end position="407"/>
    </location>
</feature>
<accession>A0A7S4UD02</accession>
<organism evidence="2">
    <name type="scientific">Guillardia theta</name>
    <name type="common">Cryptophyte</name>
    <name type="synonym">Cryptomonas phi</name>
    <dbReference type="NCBI Taxonomy" id="55529"/>
    <lineage>
        <taxon>Eukaryota</taxon>
        <taxon>Cryptophyceae</taxon>
        <taxon>Pyrenomonadales</taxon>
        <taxon>Geminigeraceae</taxon>
        <taxon>Guillardia</taxon>
    </lineage>
</organism>
<name>A0A7S4UD02_GUITH</name>
<dbReference type="AlphaFoldDB" id="A0A7S4UD02"/>
<feature type="region of interest" description="Disordered" evidence="1">
    <location>
        <begin position="374"/>
        <end position="429"/>
    </location>
</feature>
<protein>
    <submittedName>
        <fullName evidence="2">Uncharacterized protein</fullName>
    </submittedName>
</protein>